<protein>
    <recommendedName>
        <fullName evidence="3">Protein kinase domain-containing protein</fullName>
    </recommendedName>
</protein>
<comment type="caution">
    <text evidence="1">The sequence shown here is derived from an EMBL/GenBank/DDBJ whole genome shotgun (WGS) entry which is preliminary data.</text>
</comment>
<evidence type="ECO:0008006" key="3">
    <source>
        <dbReference type="Google" id="ProtNLM"/>
    </source>
</evidence>
<dbReference type="Gene3D" id="1.10.510.10">
    <property type="entry name" value="Transferase(Phosphotransferase) domain 1"/>
    <property type="match status" value="1"/>
</dbReference>
<organism evidence="1 2">
    <name type="scientific">Streblomastix strix</name>
    <dbReference type="NCBI Taxonomy" id="222440"/>
    <lineage>
        <taxon>Eukaryota</taxon>
        <taxon>Metamonada</taxon>
        <taxon>Preaxostyla</taxon>
        <taxon>Oxymonadida</taxon>
        <taxon>Streblomastigidae</taxon>
        <taxon>Streblomastix</taxon>
    </lineage>
</organism>
<feature type="non-terminal residue" evidence="1">
    <location>
        <position position="87"/>
    </location>
</feature>
<reference evidence="1 2" key="1">
    <citation type="submission" date="2019-03" db="EMBL/GenBank/DDBJ databases">
        <title>Single cell metagenomics reveals metabolic interactions within the superorganism composed of flagellate Streblomastix strix and complex community of Bacteroidetes bacteria on its surface.</title>
        <authorList>
            <person name="Treitli S.C."/>
            <person name="Kolisko M."/>
            <person name="Husnik F."/>
            <person name="Keeling P."/>
            <person name="Hampl V."/>
        </authorList>
    </citation>
    <scope>NUCLEOTIDE SEQUENCE [LARGE SCALE GENOMIC DNA]</scope>
    <source>
        <strain evidence="1">ST1C</strain>
    </source>
</reference>
<name>A0A5J4TJG5_9EUKA</name>
<accession>A0A5J4TJG5</accession>
<dbReference type="SUPFAM" id="SSF56112">
    <property type="entry name" value="Protein kinase-like (PK-like)"/>
    <property type="match status" value="1"/>
</dbReference>
<evidence type="ECO:0000313" key="2">
    <source>
        <dbReference type="Proteomes" id="UP000324800"/>
    </source>
</evidence>
<dbReference type="OrthoDB" id="5979581at2759"/>
<dbReference type="AlphaFoldDB" id="A0A5J4TJG5"/>
<dbReference type="EMBL" id="SNRW01030202">
    <property type="protein sequence ID" value="KAA6358209.1"/>
    <property type="molecule type" value="Genomic_DNA"/>
</dbReference>
<dbReference type="InterPro" id="IPR011009">
    <property type="entry name" value="Kinase-like_dom_sf"/>
</dbReference>
<proteinExistence type="predicted"/>
<gene>
    <name evidence="1" type="ORF">EZS28_046264</name>
</gene>
<dbReference type="Proteomes" id="UP000324800">
    <property type="component" value="Unassembled WGS sequence"/>
</dbReference>
<evidence type="ECO:0000313" key="1">
    <source>
        <dbReference type="EMBL" id="KAA6358209.1"/>
    </source>
</evidence>
<sequence>MSEGEISINVGDIVNLNYKLIRQIATGERRVIFCALDTSMKQIAIKLEKNAEEQPTVSGQSHIPQFFHYGSHKNYKYLAMELIGPNM</sequence>